<dbReference type="Gene3D" id="2.60.40.10">
    <property type="entry name" value="Immunoglobulins"/>
    <property type="match status" value="1"/>
</dbReference>
<organism evidence="1 2">
    <name type="scientific">Anser cygnoides</name>
    <name type="common">Swan goose</name>
    <dbReference type="NCBI Taxonomy" id="8845"/>
    <lineage>
        <taxon>Eukaryota</taxon>
        <taxon>Metazoa</taxon>
        <taxon>Chordata</taxon>
        <taxon>Craniata</taxon>
        <taxon>Vertebrata</taxon>
        <taxon>Euteleostomi</taxon>
        <taxon>Archelosauria</taxon>
        <taxon>Archosauria</taxon>
        <taxon>Dinosauria</taxon>
        <taxon>Saurischia</taxon>
        <taxon>Theropoda</taxon>
        <taxon>Coelurosauria</taxon>
        <taxon>Aves</taxon>
        <taxon>Neognathae</taxon>
        <taxon>Galloanserae</taxon>
        <taxon>Anseriformes</taxon>
        <taxon>Anatidae</taxon>
        <taxon>Anserinae</taxon>
        <taxon>Anser</taxon>
    </lineage>
</organism>
<reference evidence="1" key="1">
    <citation type="submission" date="2025-08" db="UniProtKB">
        <authorList>
            <consortium name="Ensembl"/>
        </authorList>
    </citation>
    <scope>IDENTIFICATION</scope>
</reference>
<accession>A0A8B9DR58</accession>
<keyword evidence="2" id="KW-1185">Reference proteome</keyword>
<dbReference type="SUPFAM" id="SSF48726">
    <property type="entry name" value="Immunoglobulin"/>
    <property type="match status" value="1"/>
</dbReference>
<protein>
    <submittedName>
        <fullName evidence="1">Uncharacterized protein</fullName>
    </submittedName>
</protein>
<dbReference type="InterPro" id="IPR036179">
    <property type="entry name" value="Ig-like_dom_sf"/>
</dbReference>
<proteinExistence type="predicted"/>
<reference evidence="1" key="2">
    <citation type="submission" date="2025-09" db="UniProtKB">
        <authorList>
            <consortium name="Ensembl"/>
        </authorList>
    </citation>
    <scope>IDENTIFICATION</scope>
</reference>
<name>A0A8B9DR58_ANSCY</name>
<evidence type="ECO:0000313" key="1">
    <source>
        <dbReference type="Ensembl" id="ENSACDP00005010328.1"/>
    </source>
</evidence>
<dbReference type="AlphaFoldDB" id="A0A8B9DR58"/>
<evidence type="ECO:0000313" key="2">
    <source>
        <dbReference type="Proteomes" id="UP000694521"/>
    </source>
</evidence>
<dbReference type="Ensembl" id="ENSACDT00005012402.1">
    <property type="protein sequence ID" value="ENSACDP00005010328.1"/>
    <property type="gene ID" value="ENSACDG00005007539.1"/>
</dbReference>
<sequence>SCFPCRQHHPLLIVARKYSHARVSTGYLIRGIVGDCVAFHLACLQSAGYIHAIWKKDRQRVAQIRRQSVNASEVYCKRARVFHNGSLSLCPAEWRDQGEYVAEVYDQDGLHLHQIFHLELKSKSEHAIHVR</sequence>
<dbReference type="Proteomes" id="UP000694521">
    <property type="component" value="Unplaced"/>
</dbReference>
<dbReference type="InterPro" id="IPR013783">
    <property type="entry name" value="Ig-like_fold"/>
</dbReference>